<dbReference type="InterPro" id="IPR016032">
    <property type="entry name" value="Sig_transdc_resp-reg_C-effctor"/>
</dbReference>
<reference evidence="5 6" key="1">
    <citation type="submission" date="2019-07" db="EMBL/GenBank/DDBJ databases">
        <title>Sphingomonas alkalisoli sp. nov., isolated from rhizosphere soil of Suaedae salsa.</title>
        <authorList>
            <person name="Zhang H."/>
            <person name="Xu L."/>
            <person name="Zhang J.-X."/>
            <person name="Sun J.-Q."/>
        </authorList>
    </citation>
    <scope>NUCLEOTIDE SEQUENCE [LARGE SCALE GENOMIC DNA]</scope>
    <source>
        <strain evidence="5 6">XS-10</strain>
    </source>
</reference>
<dbReference type="RefSeq" id="WP_145844544.1">
    <property type="nucleotide sequence ID" value="NZ_CP042239.1"/>
</dbReference>
<feature type="DNA-binding region" description="OmpR/PhoB-type" evidence="2">
    <location>
        <begin position="3"/>
        <end position="101"/>
    </location>
</feature>
<name>A0A518RBP1_9SPHN</name>
<dbReference type="EMBL" id="CP042239">
    <property type="protein sequence ID" value="QDX24892.1"/>
    <property type="molecule type" value="Genomic_DNA"/>
</dbReference>
<dbReference type="Gene3D" id="1.10.10.10">
    <property type="entry name" value="Winged helix-like DNA-binding domain superfamily/Winged helix DNA-binding domain"/>
    <property type="match status" value="1"/>
</dbReference>
<dbReference type="SUPFAM" id="SSF46894">
    <property type="entry name" value="C-terminal effector domain of the bipartite response regulators"/>
    <property type="match status" value="1"/>
</dbReference>
<dbReference type="OrthoDB" id="54411at2"/>
<dbReference type="CDD" id="cd00383">
    <property type="entry name" value="trans_reg_C"/>
    <property type="match status" value="1"/>
</dbReference>
<dbReference type="GO" id="GO:0000160">
    <property type="term" value="P:phosphorelay signal transduction system"/>
    <property type="evidence" value="ECO:0007669"/>
    <property type="project" value="InterPro"/>
</dbReference>
<evidence type="ECO:0000256" key="2">
    <source>
        <dbReference type="PROSITE-ProRule" id="PRU01091"/>
    </source>
</evidence>
<dbReference type="KEGG" id="ssua:FPZ54_01835"/>
<dbReference type="GO" id="GO:0006355">
    <property type="term" value="P:regulation of DNA-templated transcription"/>
    <property type="evidence" value="ECO:0007669"/>
    <property type="project" value="InterPro"/>
</dbReference>
<organism evidence="5 6">
    <name type="scientific">Sphingomonas suaedae</name>
    <dbReference type="NCBI Taxonomy" id="2599297"/>
    <lineage>
        <taxon>Bacteria</taxon>
        <taxon>Pseudomonadati</taxon>
        <taxon>Pseudomonadota</taxon>
        <taxon>Alphaproteobacteria</taxon>
        <taxon>Sphingomonadales</taxon>
        <taxon>Sphingomonadaceae</taxon>
        <taxon>Sphingomonas</taxon>
    </lineage>
</organism>
<keyword evidence="3" id="KW-1133">Transmembrane helix</keyword>
<gene>
    <name evidence="5" type="ORF">FPZ54_01835</name>
</gene>
<accession>A0A518RBP1</accession>
<sequence length="358" mass="36674">MDPMIYRFGSFELDSTERQLRRDGAEVALNARYLDALILLVRERGQLVTKDRFMDAVWRGIPVTDEALTQCIRTLRRTLGDEAGDPRFIATVPKFGYRFVGAIEGEATEQPLPPAPQPLPAQSLMWRMGTTGTAGAVAAGVIGGLTYGVLGATLAVPAQSGALSFVLVLACITIALAAIGGGAVAFGVAAAVQRGGARSPMAIVGGALAGLIVGAVSKLLGIDAFALLLGRAPEGITGAPEGLALGAAVGMAFWIAARRAGSTRRHAGLAGLVLGAAAGLIIALAGGRLLAGSIDVLTRTMEGARLDLGHIGRLLGESGFGLRSRIVTSVAEGALFGSFTAAGLWRGGTAYPQSETQD</sequence>
<evidence type="ECO:0000256" key="3">
    <source>
        <dbReference type="SAM" id="Phobius"/>
    </source>
</evidence>
<keyword evidence="3" id="KW-0812">Transmembrane</keyword>
<protein>
    <submittedName>
        <fullName evidence="5">Transcriptional regulator</fullName>
    </submittedName>
</protein>
<dbReference type="Pfam" id="PF00486">
    <property type="entry name" value="Trans_reg_C"/>
    <property type="match status" value="1"/>
</dbReference>
<feature type="transmembrane region" description="Helical" evidence="3">
    <location>
        <begin position="202"/>
        <end position="229"/>
    </location>
</feature>
<keyword evidence="6" id="KW-1185">Reference proteome</keyword>
<dbReference type="InterPro" id="IPR036388">
    <property type="entry name" value="WH-like_DNA-bd_sf"/>
</dbReference>
<dbReference type="AlphaFoldDB" id="A0A518RBP1"/>
<dbReference type="GO" id="GO:0003677">
    <property type="term" value="F:DNA binding"/>
    <property type="evidence" value="ECO:0007669"/>
    <property type="project" value="UniProtKB-UniRule"/>
</dbReference>
<feature type="transmembrane region" description="Helical" evidence="3">
    <location>
        <begin position="134"/>
        <end position="156"/>
    </location>
</feature>
<proteinExistence type="predicted"/>
<evidence type="ECO:0000313" key="5">
    <source>
        <dbReference type="EMBL" id="QDX24892.1"/>
    </source>
</evidence>
<dbReference type="SMART" id="SM00862">
    <property type="entry name" value="Trans_reg_C"/>
    <property type="match status" value="1"/>
</dbReference>
<evidence type="ECO:0000259" key="4">
    <source>
        <dbReference type="PROSITE" id="PS51755"/>
    </source>
</evidence>
<feature type="transmembrane region" description="Helical" evidence="3">
    <location>
        <begin position="162"/>
        <end position="190"/>
    </location>
</feature>
<dbReference type="InterPro" id="IPR001867">
    <property type="entry name" value="OmpR/PhoB-type_DNA-bd"/>
</dbReference>
<keyword evidence="3" id="KW-0472">Membrane</keyword>
<feature type="transmembrane region" description="Helical" evidence="3">
    <location>
        <begin position="235"/>
        <end position="257"/>
    </location>
</feature>
<feature type="transmembrane region" description="Helical" evidence="3">
    <location>
        <begin position="269"/>
        <end position="291"/>
    </location>
</feature>
<dbReference type="PROSITE" id="PS51755">
    <property type="entry name" value="OMPR_PHOB"/>
    <property type="match status" value="1"/>
</dbReference>
<evidence type="ECO:0000256" key="1">
    <source>
        <dbReference type="ARBA" id="ARBA00023125"/>
    </source>
</evidence>
<feature type="domain" description="OmpR/PhoB-type" evidence="4">
    <location>
        <begin position="3"/>
        <end position="101"/>
    </location>
</feature>
<dbReference type="Proteomes" id="UP000318055">
    <property type="component" value="Chromosome"/>
</dbReference>
<evidence type="ECO:0000313" key="6">
    <source>
        <dbReference type="Proteomes" id="UP000318055"/>
    </source>
</evidence>
<keyword evidence="1 2" id="KW-0238">DNA-binding</keyword>